<dbReference type="EMBL" id="FNJU01000009">
    <property type="protein sequence ID" value="SDP86735.1"/>
    <property type="molecule type" value="Genomic_DNA"/>
</dbReference>
<dbReference type="AlphaFoldDB" id="A0A1H0W8N1"/>
<evidence type="ECO:0000313" key="2">
    <source>
        <dbReference type="Proteomes" id="UP000199159"/>
    </source>
</evidence>
<proteinExistence type="predicted"/>
<gene>
    <name evidence="1" type="ORF">SAMN05216565_109165</name>
</gene>
<reference evidence="2" key="1">
    <citation type="submission" date="2016-10" db="EMBL/GenBank/DDBJ databases">
        <authorList>
            <person name="Varghese N."/>
            <person name="Submissions S."/>
        </authorList>
    </citation>
    <scope>NUCLEOTIDE SEQUENCE [LARGE SCALE GENOMIC DNA]</scope>
    <source>
        <strain evidence="2">IBRC-M10078</strain>
    </source>
</reference>
<keyword evidence="2" id="KW-1185">Reference proteome</keyword>
<accession>A0A1H0W8N1</accession>
<dbReference type="Proteomes" id="UP000199159">
    <property type="component" value="Unassembled WGS sequence"/>
</dbReference>
<dbReference type="STRING" id="930152.SAMN05216565_109165"/>
<protein>
    <submittedName>
        <fullName evidence="1">Uncharacterized protein</fullName>
    </submittedName>
</protein>
<dbReference type="RefSeq" id="WP_090856915.1">
    <property type="nucleotide sequence ID" value="NZ_FNJU01000009.1"/>
</dbReference>
<name>A0A1H0W8N1_9BACI</name>
<dbReference type="OrthoDB" id="2880262at2"/>
<organism evidence="1 2">
    <name type="scientific">Litchfieldia salsa</name>
    <dbReference type="NCBI Taxonomy" id="930152"/>
    <lineage>
        <taxon>Bacteria</taxon>
        <taxon>Bacillati</taxon>
        <taxon>Bacillota</taxon>
        <taxon>Bacilli</taxon>
        <taxon>Bacillales</taxon>
        <taxon>Bacillaceae</taxon>
        <taxon>Litchfieldia</taxon>
    </lineage>
</organism>
<evidence type="ECO:0000313" key="1">
    <source>
        <dbReference type="EMBL" id="SDP86735.1"/>
    </source>
</evidence>
<sequence>MTRNRELPQFEILEILKDDIGRYARVKAMYPDGEITIRWGLDSLTYVNLKDAFSTRVFDRMPNLNYKYKLLNFYGSSPNADETRDYSGFIECILGKQIKQIEFKCSESFAGNIKWMSEVKSCDKLNHLKWMD</sequence>